<feature type="compositionally biased region" description="Basic and acidic residues" evidence="1">
    <location>
        <begin position="10"/>
        <end position="25"/>
    </location>
</feature>
<dbReference type="RefSeq" id="WP_344300745.1">
    <property type="nucleotide sequence ID" value="NZ_BAAAQW010000011.1"/>
</dbReference>
<evidence type="ECO:0000313" key="2">
    <source>
        <dbReference type="EMBL" id="GAA2202584.1"/>
    </source>
</evidence>
<proteinExistence type="predicted"/>
<feature type="region of interest" description="Disordered" evidence="1">
    <location>
        <begin position="1"/>
        <end position="60"/>
    </location>
</feature>
<evidence type="ECO:0000256" key="1">
    <source>
        <dbReference type="SAM" id="MobiDB-lite"/>
    </source>
</evidence>
<feature type="compositionally biased region" description="Basic and acidic residues" evidence="1">
    <location>
        <begin position="33"/>
        <end position="48"/>
    </location>
</feature>
<keyword evidence="3" id="KW-1185">Reference proteome</keyword>
<gene>
    <name evidence="2" type="ORF">GCM10009849_31580</name>
</gene>
<name>A0ABN3C1Q2_9MICC</name>
<accession>A0ABN3C1Q2</accession>
<protein>
    <submittedName>
        <fullName evidence="2">Uncharacterized protein</fullName>
    </submittedName>
</protein>
<comment type="caution">
    <text evidence="2">The sequence shown here is derived from an EMBL/GenBank/DDBJ whole genome shotgun (WGS) entry which is preliminary data.</text>
</comment>
<reference evidence="2 3" key="1">
    <citation type="journal article" date="2019" name="Int. J. Syst. Evol. Microbiol.">
        <title>The Global Catalogue of Microorganisms (GCM) 10K type strain sequencing project: providing services to taxonomists for standard genome sequencing and annotation.</title>
        <authorList>
            <consortium name="The Broad Institute Genomics Platform"/>
            <consortium name="The Broad Institute Genome Sequencing Center for Infectious Disease"/>
            <person name="Wu L."/>
            <person name="Ma J."/>
        </authorList>
    </citation>
    <scope>NUCLEOTIDE SEQUENCE [LARGE SCALE GENOMIC DNA]</scope>
    <source>
        <strain evidence="2 3">JCM 16034</strain>
    </source>
</reference>
<evidence type="ECO:0000313" key="3">
    <source>
        <dbReference type="Proteomes" id="UP001500432"/>
    </source>
</evidence>
<organism evidence="2 3">
    <name type="scientific">Sinomonas flava</name>
    <dbReference type="NCBI Taxonomy" id="496857"/>
    <lineage>
        <taxon>Bacteria</taxon>
        <taxon>Bacillati</taxon>
        <taxon>Actinomycetota</taxon>
        <taxon>Actinomycetes</taxon>
        <taxon>Micrococcales</taxon>
        <taxon>Micrococcaceae</taxon>
        <taxon>Sinomonas</taxon>
    </lineage>
</organism>
<sequence length="60" mass="6680">MSEEQPMGLHPDEEQPDVERLDGFQHDTGIASDKNDEKAKDLEERAYGDEDDAPDVPLPG</sequence>
<dbReference type="Proteomes" id="UP001500432">
    <property type="component" value="Unassembled WGS sequence"/>
</dbReference>
<dbReference type="EMBL" id="BAAAQW010000011">
    <property type="protein sequence ID" value="GAA2202584.1"/>
    <property type="molecule type" value="Genomic_DNA"/>
</dbReference>